<keyword evidence="2" id="KW-0812">Transmembrane</keyword>
<keyword evidence="2" id="KW-0472">Membrane</keyword>
<comment type="caution">
    <text evidence="3">The sequence shown here is derived from an EMBL/GenBank/DDBJ whole genome shotgun (WGS) entry which is preliminary data.</text>
</comment>
<accession>A0ABQ1WVN1</accession>
<name>A0ABQ1WVN1_9FLAO</name>
<evidence type="ECO:0000313" key="4">
    <source>
        <dbReference type="Proteomes" id="UP000605733"/>
    </source>
</evidence>
<feature type="region of interest" description="Disordered" evidence="1">
    <location>
        <begin position="1290"/>
        <end position="1318"/>
    </location>
</feature>
<gene>
    <name evidence="3" type="ORF">GCM10011532_30480</name>
</gene>
<keyword evidence="2" id="KW-1133">Transmembrane helix</keyword>
<keyword evidence="4" id="KW-1185">Reference proteome</keyword>
<reference evidence="4" key="1">
    <citation type="journal article" date="2019" name="Int. J. Syst. Evol. Microbiol.">
        <title>The Global Catalogue of Microorganisms (GCM) 10K type strain sequencing project: providing services to taxonomists for standard genome sequencing and annotation.</title>
        <authorList>
            <consortium name="The Broad Institute Genomics Platform"/>
            <consortium name="The Broad Institute Genome Sequencing Center for Infectious Disease"/>
            <person name="Wu L."/>
            <person name="Ma J."/>
        </authorList>
    </citation>
    <scope>NUCLEOTIDE SEQUENCE [LARGE SCALE GENOMIC DNA]</scope>
    <source>
        <strain evidence="4">CGMCC 1.15422</strain>
    </source>
</reference>
<organism evidence="3 4">
    <name type="scientific">Christiangramia forsetii</name>
    <dbReference type="NCBI Taxonomy" id="411153"/>
    <lineage>
        <taxon>Bacteria</taxon>
        <taxon>Pseudomonadati</taxon>
        <taxon>Bacteroidota</taxon>
        <taxon>Flavobacteriia</taxon>
        <taxon>Flavobacteriales</taxon>
        <taxon>Flavobacteriaceae</taxon>
        <taxon>Christiangramia</taxon>
    </lineage>
</organism>
<sequence>MNSTAPKNIKKKHLKWLKKIGLFVGFLFLVPTTLFIIGWFSRDLLIDELQEWYKNNNNGTLEIGDVDATFLEGFPNVGFTISDIQQVGTDTILDKRTTTYIKQAKVSIAAKDLLSGDIQFKNILVENAKIRTEILSKKSVAAYIQLKKESQKNRKEGLELPAWLHSDKFNIRLKNIHFVSKDTMLNKSFNLEIRNIGGRFKKEDNNIKGTLDFTIKVNDLGFNTMKGSYINGAMLTGSPEIVVQEINNTINIPEFLLNLDKESFEVIANFDFNEVTQYNFSLKNPNTDFGALRSFLPDSISAKLSAYEITNPLNTMLSLDGKFRYGDIPKVYGQFSTEANSISIENDYNLTKVNFNGLLTNQLYNDKDSIQKKQSKADVRVLFEDFQAHLDDIKIVAEDSYFQSSRESANFVEANVNIAGNNENLAKILQNENFNFQGGNFTFAANIYGDISDISEIFDRANGRFTLNKTNVILKKNSLQLPVEIIDINLREKNSRLEKLQINLPNGENLIFKGSITNVSSLISDNPNKPTSTKVSMDFQNINLNDFIATIIEFMPESNKKATNLKTLNETFETIYNKFHPEIFLNLNSVEYNELIFNDFNTNISFTNAETIYFDNLNFKYNNAKTALKGTIRVPEPGNTVAEPIFLDFEASSSGPIKMFQKLFNISLVDINAGTYQFSGKITGNVQKSEELLSNASGDLKLLNSRFYYPNAAMDIGFDSLSVNVDNSNISLNSFELELGDHYPFTLNSEIKNFPGFLLDEIENNGSIKLAIEAPYIDLDEWMKIGFGTDTNNSEKELKNPKLYEVFKNINELSPELYLAVDSLKFRNLITRDIGAQVYFENDSILKLKDLRIKYKGSNAKIDGSIAANDVSTLSSNQNPFAFNFYAEVKGRSKDLNDLLKTVNFVFQSGNFDFKGSYAGQSKDLKILNPNAQGYLSLDKSRINIEGTDIQILVDSLDLNIENNLATLERLDVDLPGKSSLDIKGSINNFSNFINNDQENESHSSTFIIKSPYLNKKDIKTFIGSTSKNTDSSKTSQLELKKLKAILKSIHNSYYPSAKIEIDSLLYDNLAVSNFRSDLGFQNNGSFKINDTRLNFLKGRVNLNVVAGIGNSENLPVKIQLNMENIDLEELVKGLDYFQNEELRDTEKLSGNLNLNLDADAVLNNNGQLNMDSVNGTLQLDLKDLALYNYKPIMESVVLMKEERFDSLAFRPIRQTFEVIDGEIIIPRTEIQSSALHVFVEGRMKLDEYINIWLSLPWNNLKSRDNTILPEKTTYQEAGSKFHIQLVKDENSDKPRRQKLRTKFRLGTGKKEKSFQEN</sequence>
<feature type="transmembrane region" description="Helical" evidence="2">
    <location>
        <begin position="20"/>
        <end position="40"/>
    </location>
</feature>
<dbReference type="RefSeq" id="WP_011709816.1">
    <property type="nucleotide sequence ID" value="NZ_BMIX01000009.1"/>
</dbReference>
<feature type="compositionally biased region" description="Basic and acidic residues" evidence="1">
    <location>
        <begin position="1309"/>
        <end position="1318"/>
    </location>
</feature>
<evidence type="ECO:0000256" key="1">
    <source>
        <dbReference type="SAM" id="MobiDB-lite"/>
    </source>
</evidence>
<evidence type="ECO:0000313" key="3">
    <source>
        <dbReference type="EMBL" id="GGG44405.1"/>
    </source>
</evidence>
<evidence type="ECO:0000256" key="2">
    <source>
        <dbReference type="SAM" id="Phobius"/>
    </source>
</evidence>
<evidence type="ECO:0008006" key="5">
    <source>
        <dbReference type="Google" id="ProtNLM"/>
    </source>
</evidence>
<dbReference type="EMBL" id="BMIX01000009">
    <property type="protein sequence ID" value="GGG44405.1"/>
    <property type="molecule type" value="Genomic_DNA"/>
</dbReference>
<dbReference type="Proteomes" id="UP000605733">
    <property type="component" value="Unassembled WGS sequence"/>
</dbReference>
<protein>
    <recommendedName>
        <fullName evidence="5">AsmA-like C-terminal domain-containing protein</fullName>
    </recommendedName>
</protein>
<proteinExistence type="predicted"/>